<comment type="catalytic activity">
    <reaction evidence="1 7">
        <text>Cleavage of hydrophobic, N-terminal signal or leader sequences from secreted and periplasmic proteins.</text>
        <dbReference type="EC" id="3.4.21.89"/>
    </reaction>
</comment>
<dbReference type="InterPro" id="IPR019756">
    <property type="entry name" value="Pept_S26A_signal_pept_1_Ser-AS"/>
</dbReference>
<protein>
    <recommendedName>
        <fullName evidence="3 7">Signal peptidase I</fullName>
        <ecNumber evidence="3 7">3.4.21.89</ecNumber>
    </recommendedName>
</protein>
<accession>A0A0R1MF45</accession>
<dbReference type="PATRIC" id="fig|1423759.3.peg.513"/>
<dbReference type="PANTHER" id="PTHR43390">
    <property type="entry name" value="SIGNAL PEPTIDASE I"/>
    <property type="match status" value="1"/>
</dbReference>
<dbReference type="Proteomes" id="UP000051448">
    <property type="component" value="Unassembled WGS sequence"/>
</dbReference>
<dbReference type="NCBIfam" id="TIGR02227">
    <property type="entry name" value="sigpep_I_bact"/>
    <property type="match status" value="1"/>
</dbReference>
<proteinExistence type="inferred from homology"/>
<dbReference type="EMBL" id="AZDX01000016">
    <property type="protein sequence ID" value="KRL06688.1"/>
    <property type="molecule type" value="Genomic_DNA"/>
</dbReference>
<evidence type="ECO:0000259" key="9">
    <source>
        <dbReference type="Pfam" id="PF10502"/>
    </source>
</evidence>
<feature type="active site" evidence="6">
    <location>
        <position position="38"/>
    </location>
</feature>
<dbReference type="PANTHER" id="PTHR43390:SF8">
    <property type="entry name" value="SIGNAL PEPTIDASE I"/>
    <property type="match status" value="1"/>
</dbReference>
<evidence type="ECO:0000256" key="8">
    <source>
        <dbReference type="RuleBase" id="RU362042"/>
    </source>
</evidence>
<dbReference type="InterPro" id="IPR019757">
    <property type="entry name" value="Pept_S26A_signal_pept_1_Lys-AS"/>
</dbReference>
<evidence type="ECO:0000256" key="6">
    <source>
        <dbReference type="PIRSR" id="PIRSR600223-1"/>
    </source>
</evidence>
<dbReference type="PROSITE" id="PS00501">
    <property type="entry name" value="SPASE_I_1"/>
    <property type="match status" value="1"/>
</dbReference>
<comment type="similarity">
    <text evidence="8">Belongs to the peptidase S26 family.</text>
</comment>
<keyword evidence="7" id="KW-0472">Membrane</keyword>
<dbReference type="AlphaFoldDB" id="A0A0R1MF45"/>
<dbReference type="InterPro" id="IPR019533">
    <property type="entry name" value="Peptidase_S26"/>
</dbReference>
<keyword evidence="5 7" id="KW-0378">Hydrolase</keyword>
<dbReference type="InterPro" id="IPR019758">
    <property type="entry name" value="Pept_S26A_signal_pept_1_CS"/>
</dbReference>
<comment type="caution">
    <text evidence="10">The sequence shown here is derived from an EMBL/GenBank/DDBJ whole genome shotgun (WGS) entry which is preliminary data.</text>
</comment>
<dbReference type="GO" id="GO:0009003">
    <property type="term" value="F:signal peptidase activity"/>
    <property type="evidence" value="ECO:0007669"/>
    <property type="project" value="UniProtKB-EC"/>
</dbReference>
<feature type="domain" description="Peptidase S26" evidence="9">
    <location>
        <begin position="8"/>
        <end position="183"/>
    </location>
</feature>
<evidence type="ECO:0000256" key="5">
    <source>
        <dbReference type="ARBA" id="ARBA00022801"/>
    </source>
</evidence>
<feature type="active site" evidence="6">
    <location>
        <position position="85"/>
    </location>
</feature>
<reference evidence="10 11" key="1">
    <citation type="journal article" date="2015" name="Genome Announc.">
        <title>Expanding the biotechnology potential of lactobacilli through comparative genomics of 213 strains and associated genera.</title>
        <authorList>
            <person name="Sun Z."/>
            <person name="Harris H.M."/>
            <person name="McCann A."/>
            <person name="Guo C."/>
            <person name="Argimon S."/>
            <person name="Zhang W."/>
            <person name="Yang X."/>
            <person name="Jeffery I.B."/>
            <person name="Cooney J.C."/>
            <person name="Kagawa T.F."/>
            <person name="Liu W."/>
            <person name="Song Y."/>
            <person name="Salvetti E."/>
            <person name="Wrobel A."/>
            <person name="Rasinkangas P."/>
            <person name="Parkhill J."/>
            <person name="Rea M.C."/>
            <person name="O'Sullivan O."/>
            <person name="Ritari J."/>
            <person name="Douillard F.P."/>
            <person name="Paul Ross R."/>
            <person name="Yang R."/>
            <person name="Briner A.E."/>
            <person name="Felis G.E."/>
            <person name="de Vos W.M."/>
            <person name="Barrangou R."/>
            <person name="Klaenhammer T.R."/>
            <person name="Caufield P.W."/>
            <person name="Cui Y."/>
            <person name="Zhang H."/>
            <person name="O'Toole P.W."/>
        </authorList>
    </citation>
    <scope>NUCLEOTIDE SEQUENCE [LARGE SCALE GENOMIC DNA]</scope>
    <source>
        <strain evidence="10 11">DSM 19519</strain>
    </source>
</reference>
<evidence type="ECO:0000313" key="10">
    <source>
        <dbReference type="EMBL" id="KRL06688.1"/>
    </source>
</evidence>
<dbReference type="InterPro" id="IPR036286">
    <property type="entry name" value="LexA/Signal_pep-like_sf"/>
</dbReference>
<dbReference type="PRINTS" id="PR00727">
    <property type="entry name" value="LEADERPTASE"/>
</dbReference>
<dbReference type="SUPFAM" id="SSF51306">
    <property type="entry name" value="LexA/Signal peptidase"/>
    <property type="match status" value="1"/>
</dbReference>
<dbReference type="CDD" id="cd06530">
    <property type="entry name" value="S26_SPase_I"/>
    <property type="match status" value="1"/>
</dbReference>
<keyword evidence="7" id="KW-0812">Transmembrane</keyword>
<gene>
    <name evidence="10" type="ORF">FC92_GL000475</name>
</gene>
<evidence type="ECO:0000256" key="2">
    <source>
        <dbReference type="ARBA" id="ARBA00004401"/>
    </source>
</evidence>
<dbReference type="RefSeq" id="WP_057869597.1">
    <property type="nucleotide sequence ID" value="NZ_AZDX01000016.1"/>
</dbReference>
<name>A0A0R1MF45_9LACO</name>
<keyword evidence="11" id="KW-1185">Reference proteome</keyword>
<evidence type="ECO:0000256" key="7">
    <source>
        <dbReference type="RuleBase" id="RU003993"/>
    </source>
</evidence>
<dbReference type="Pfam" id="PF10502">
    <property type="entry name" value="Peptidase_S26"/>
    <property type="match status" value="1"/>
</dbReference>
<dbReference type="STRING" id="1423759.FC92_GL000475"/>
<evidence type="ECO:0000313" key="11">
    <source>
        <dbReference type="Proteomes" id="UP000051448"/>
    </source>
</evidence>
<dbReference type="GO" id="GO:0006465">
    <property type="term" value="P:signal peptide processing"/>
    <property type="evidence" value="ECO:0007669"/>
    <property type="project" value="InterPro"/>
</dbReference>
<dbReference type="Gene3D" id="2.10.109.10">
    <property type="entry name" value="Umud Fragment, subunit A"/>
    <property type="match status" value="1"/>
</dbReference>
<comment type="subcellular location">
    <subcellularLocation>
        <location evidence="2">Cell membrane</location>
        <topology evidence="2">Single-pass type II membrane protein</topology>
    </subcellularLocation>
    <subcellularLocation>
        <location evidence="8">Membrane</location>
        <topology evidence="8">Single-pass type II membrane protein</topology>
    </subcellularLocation>
</comment>
<dbReference type="PROSITE" id="PS00760">
    <property type="entry name" value="SPASE_I_2"/>
    <property type="match status" value="1"/>
</dbReference>
<feature type="transmembrane region" description="Helical" evidence="7">
    <location>
        <begin position="7"/>
        <end position="29"/>
    </location>
</feature>
<dbReference type="InterPro" id="IPR000223">
    <property type="entry name" value="Pept_S26A_signal_pept_1"/>
</dbReference>
<evidence type="ECO:0000256" key="3">
    <source>
        <dbReference type="ARBA" id="ARBA00013208"/>
    </source>
</evidence>
<evidence type="ECO:0000256" key="1">
    <source>
        <dbReference type="ARBA" id="ARBA00000677"/>
    </source>
</evidence>
<dbReference type="GO" id="GO:0005886">
    <property type="term" value="C:plasma membrane"/>
    <property type="evidence" value="ECO:0007669"/>
    <property type="project" value="UniProtKB-SubCell"/>
</dbReference>
<keyword evidence="4 7" id="KW-0645">Protease</keyword>
<keyword evidence="7" id="KW-1133">Transmembrane helix</keyword>
<dbReference type="OrthoDB" id="9802919at2"/>
<sequence>MKIVKEIFSWILPIAIGLLIALIVKQFWFGIVKVDGTSMYPTLQNDERVMLLKQSKIKHNTVIVFNAYGVDKNNQAITKSTKYVKRVIGIPGDTIEYRNNGQLYVNGKKMSQSYITKSQRTAGTLTLILKEATGVKLGTGNSFTVPKGKYFVLGDNRKDSNDSRYYGFVPKGKIDGVVKVPFWNSKKALVNSYSNN</sequence>
<organism evidence="10 11">
    <name type="scientific">Liquorilactobacillus hordei DSM 19519</name>
    <dbReference type="NCBI Taxonomy" id="1423759"/>
    <lineage>
        <taxon>Bacteria</taxon>
        <taxon>Bacillati</taxon>
        <taxon>Bacillota</taxon>
        <taxon>Bacilli</taxon>
        <taxon>Lactobacillales</taxon>
        <taxon>Lactobacillaceae</taxon>
        <taxon>Liquorilactobacillus</taxon>
    </lineage>
</organism>
<dbReference type="GO" id="GO:0004252">
    <property type="term" value="F:serine-type endopeptidase activity"/>
    <property type="evidence" value="ECO:0007669"/>
    <property type="project" value="InterPro"/>
</dbReference>
<dbReference type="PROSITE" id="PS00761">
    <property type="entry name" value="SPASE_I_3"/>
    <property type="match status" value="1"/>
</dbReference>
<dbReference type="GeneID" id="98311083"/>
<dbReference type="EC" id="3.4.21.89" evidence="3 7"/>
<evidence type="ECO:0000256" key="4">
    <source>
        <dbReference type="ARBA" id="ARBA00022670"/>
    </source>
</evidence>